<evidence type="ECO:0000313" key="2">
    <source>
        <dbReference type="EMBL" id="ACM06357.1"/>
    </source>
</evidence>
<name>B9L255_THERP</name>
<accession>B9L255</accession>
<reference evidence="2 3" key="1">
    <citation type="journal article" date="2009" name="PLoS ONE">
        <title>Complete genome sequence of the aerobic CO-oxidizing thermophile Thermomicrobium roseum.</title>
        <authorList>
            <person name="Wu D."/>
            <person name="Raymond J."/>
            <person name="Wu M."/>
            <person name="Chatterji S."/>
            <person name="Ren Q."/>
            <person name="Graham J.E."/>
            <person name="Bryant D.A."/>
            <person name="Robb F."/>
            <person name="Colman A."/>
            <person name="Tallon L.J."/>
            <person name="Badger J.H."/>
            <person name="Madupu R."/>
            <person name="Ward N.L."/>
            <person name="Eisen J.A."/>
        </authorList>
    </citation>
    <scope>NUCLEOTIDE SEQUENCE [LARGE SCALE GENOMIC DNA]</scope>
    <source>
        <strain evidence="3">ATCC 27502 / DSM 5159 / P-2</strain>
    </source>
</reference>
<feature type="compositionally biased region" description="Basic and acidic residues" evidence="1">
    <location>
        <begin position="15"/>
        <end position="28"/>
    </location>
</feature>
<evidence type="ECO:0000313" key="3">
    <source>
        <dbReference type="Proteomes" id="UP000000447"/>
    </source>
</evidence>
<protein>
    <submittedName>
        <fullName evidence="2">Uncharacterized protein</fullName>
    </submittedName>
</protein>
<evidence type="ECO:0000256" key="1">
    <source>
        <dbReference type="SAM" id="MobiDB-lite"/>
    </source>
</evidence>
<gene>
    <name evidence="2" type="ordered locus">trd_0037</name>
</gene>
<dbReference type="AlphaFoldDB" id="B9L255"/>
<organism evidence="2 3">
    <name type="scientific">Thermomicrobium roseum (strain ATCC 27502 / DSM 5159 / P-2)</name>
    <dbReference type="NCBI Taxonomy" id="309801"/>
    <lineage>
        <taxon>Bacteria</taxon>
        <taxon>Pseudomonadati</taxon>
        <taxon>Thermomicrobiota</taxon>
        <taxon>Thermomicrobia</taxon>
        <taxon>Thermomicrobiales</taxon>
        <taxon>Thermomicrobiaceae</taxon>
        <taxon>Thermomicrobium</taxon>
    </lineage>
</organism>
<feature type="compositionally biased region" description="Basic residues" evidence="1">
    <location>
        <begin position="1"/>
        <end position="11"/>
    </location>
</feature>
<dbReference type="KEGG" id="tro:trd_0037"/>
<proteinExistence type="predicted"/>
<dbReference type="Proteomes" id="UP000000447">
    <property type="component" value="Chromosome"/>
</dbReference>
<feature type="region of interest" description="Disordered" evidence="1">
    <location>
        <begin position="1"/>
        <end position="28"/>
    </location>
</feature>
<keyword evidence="3" id="KW-1185">Reference proteome</keyword>
<sequence>MQHQCSRRHPLAIRSIDDTRHRDHAPEPDRWILPQALPDEEISLQHRVEHRTTDEPPQLLGPVAGRTLCDLLEHETEPGATAPLRASFQRGPDQPIGSLLLPIETRLDPLELLPDSLAKRDELVPEMLDRCSEFRDQPGAIA</sequence>
<dbReference type="EMBL" id="CP001275">
    <property type="protein sequence ID" value="ACM06357.1"/>
    <property type="molecule type" value="Genomic_DNA"/>
</dbReference>
<dbReference type="HOGENOM" id="CLU_1814904_0_0_0"/>